<name>A0ABM1EWT5_PRICU</name>
<dbReference type="InterPro" id="IPR040647">
    <property type="entry name" value="SPIN-DOC_Znf-C2H2"/>
</dbReference>
<dbReference type="RefSeq" id="XP_014676656.1">
    <property type="nucleotide sequence ID" value="XM_014821170.1"/>
</dbReference>
<proteinExistence type="predicted"/>
<reference evidence="3" key="1">
    <citation type="submission" date="2025-08" db="UniProtKB">
        <authorList>
            <consortium name="RefSeq"/>
        </authorList>
    </citation>
    <scope>IDENTIFICATION</scope>
</reference>
<sequence>MSLSKRRKVDTECRVFQEKWTENYLFTEVNTKAVCLVCNQQVAVLKEYNIRRHYETHHNEKYHHLKGQLRKEEIDKLLAGLKKQQSTFTFSREVSEAVVKASYLIAHEIVQASKPFSDGEFVKTCMLKAAEVVFPEKRSAFANISLSRNTVADRVTELSGDLSSQMNDKIKSFIAFSVAIDESTDVTNIAQLAIFIRGVDETLTITEEFLELVPMKDTTTANDVFSSLVGALDKVGVDWSRAVSLATDGAPSMVGRKAGVATKCREKVQTANGGQDFWTFHCILHQEALCCKTLKMDHVMSVVVKTANFIRARGLNHRQFDTFLRDNDIQAGLPYHTEVRWLSRGAVLKRFFELREEIGQFMEKKGSPVKELKCPQWVQDLAFMVDITQHLNNLNKMLQGRKKIVTQYNDSIRAFKLKLSLWETQLSSGDTAHFPCLTAVRATGRNADMDQYKDKITGLLQEFELRFQVFSELEKEFAVFRSPFTVKPSDMPADIQLEIIDLQCDTNMKEKFASYGFQVVNILVPDEWGKGYPVGHFITSNVNDRVLYYFFKAIKDRCPDMEINVNMSDADYSLARDRDTTMFAESFLNRLKSYYFKKKLNKRVDDLISTLLMIEVEDYVQRFGDLKLLKPQRMSDITRTRHQRGINISELR</sequence>
<evidence type="ECO:0000259" key="1">
    <source>
        <dbReference type="Pfam" id="PF18658"/>
    </source>
</evidence>
<keyword evidence="2" id="KW-1185">Reference proteome</keyword>
<dbReference type="InterPro" id="IPR012337">
    <property type="entry name" value="RNaseH-like_sf"/>
</dbReference>
<evidence type="ECO:0000313" key="2">
    <source>
        <dbReference type="Proteomes" id="UP000695022"/>
    </source>
</evidence>
<dbReference type="GeneID" id="106816545"/>
<dbReference type="PANTHER" id="PTHR45913">
    <property type="entry name" value="EPM2A-INTERACTING PROTEIN 1"/>
    <property type="match status" value="1"/>
</dbReference>
<dbReference type="PANTHER" id="PTHR45913:SF5">
    <property type="entry name" value="GENERAL TRANSCRIPTION FACTOR II-I REPEAT DOMAIN-CONTAINING PROTEIN 2A-LIKE PROTEIN"/>
    <property type="match status" value="1"/>
</dbReference>
<dbReference type="Proteomes" id="UP000695022">
    <property type="component" value="Unplaced"/>
</dbReference>
<evidence type="ECO:0000313" key="3">
    <source>
        <dbReference type="RefSeq" id="XP_014676656.1"/>
    </source>
</evidence>
<feature type="domain" description="SPIN-DOC-like zinc-finger" evidence="1">
    <location>
        <begin position="17"/>
        <end position="63"/>
    </location>
</feature>
<organism evidence="2 3">
    <name type="scientific">Priapulus caudatus</name>
    <name type="common">Priapulid worm</name>
    <dbReference type="NCBI Taxonomy" id="37621"/>
    <lineage>
        <taxon>Eukaryota</taxon>
        <taxon>Metazoa</taxon>
        <taxon>Ecdysozoa</taxon>
        <taxon>Scalidophora</taxon>
        <taxon>Priapulida</taxon>
        <taxon>Priapulimorpha</taxon>
        <taxon>Priapulimorphida</taxon>
        <taxon>Priapulidae</taxon>
        <taxon>Priapulus</taxon>
    </lineage>
</organism>
<gene>
    <name evidence="3" type="primary">LOC106816545</name>
</gene>
<accession>A0ABM1EWT5</accession>
<dbReference type="Pfam" id="PF18658">
    <property type="entry name" value="zf-C2H2_12"/>
    <property type="match status" value="1"/>
</dbReference>
<dbReference type="SUPFAM" id="SSF53098">
    <property type="entry name" value="Ribonuclease H-like"/>
    <property type="match status" value="1"/>
</dbReference>
<protein>
    <submittedName>
        <fullName evidence="3">General transcription factor II-I repeat domain-containing protein 2-like</fullName>
    </submittedName>
</protein>